<keyword evidence="3" id="KW-1003">Cell membrane</keyword>
<feature type="transmembrane region" description="Helical" evidence="7">
    <location>
        <begin position="265"/>
        <end position="285"/>
    </location>
</feature>
<dbReference type="Pfam" id="PF00528">
    <property type="entry name" value="BPD_transp_1"/>
    <property type="match status" value="1"/>
</dbReference>
<feature type="transmembrane region" description="Helical" evidence="7">
    <location>
        <begin position="167"/>
        <end position="186"/>
    </location>
</feature>
<dbReference type="InterPro" id="IPR035906">
    <property type="entry name" value="MetI-like_sf"/>
</dbReference>
<evidence type="ECO:0000256" key="2">
    <source>
        <dbReference type="ARBA" id="ARBA00022448"/>
    </source>
</evidence>
<accession>A0ABR9W1U9</accession>
<feature type="transmembrane region" description="Helical" evidence="7">
    <location>
        <begin position="31"/>
        <end position="56"/>
    </location>
</feature>
<sequence length="300" mass="33291">MSTHATTNSSEIRDTADAPLRRRARGPRRPAWRTALFMVGIIGIIAMFFVPLYWLFSSAFKPQDAIYTWPLQWIPTEPTLANFAEAWSTAPFDRFYLNSIITTVVGTGLEILLAILCAYAFAFVEFRFKRIVFVLIIASMMLPGHVTLIVNYITVANLGWLNTYQGLILPGIASAFAMFLLLQHMRTIDVDIMKAAEIDGAGHLRRMMTIAVPLSSPMILTAGLIVMAGKWNEYVWPLIVTSTTDMRTLPIGLLFLCSQEGYSNWGAIMAGTVFVSLPMLVLFFLGQKRIIGGLAAGALK</sequence>
<dbReference type="SUPFAM" id="SSF161098">
    <property type="entry name" value="MetI-like"/>
    <property type="match status" value="1"/>
</dbReference>
<organism evidence="10 11">
    <name type="scientific">Brachybacterium epidermidis</name>
    <dbReference type="NCBI Taxonomy" id="2781983"/>
    <lineage>
        <taxon>Bacteria</taxon>
        <taxon>Bacillati</taxon>
        <taxon>Actinomycetota</taxon>
        <taxon>Actinomycetes</taxon>
        <taxon>Micrococcales</taxon>
        <taxon>Dermabacteraceae</taxon>
        <taxon>Brachybacterium</taxon>
    </lineage>
</organism>
<protein>
    <submittedName>
        <fullName evidence="10">Carbohydrate ABC transporter permease</fullName>
    </submittedName>
</protein>
<feature type="transmembrane region" description="Helical" evidence="7">
    <location>
        <begin position="131"/>
        <end position="155"/>
    </location>
</feature>
<dbReference type="PROSITE" id="PS50928">
    <property type="entry name" value="ABC_TM1"/>
    <property type="match status" value="1"/>
</dbReference>
<gene>
    <name evidence="10" type="ORF">IOE58_03550</name>
</gene>
<dbReference type="Gene3D" id="1.10.3720.10">
    <property type="entry name" value="MetI-like"/>
    <property type="match status" value="1"/>
</dbReference>
<proteinExistence type="inferred from homology"/>
<feature type="compositionally biased region" description="Polar residues" evidence="8">
    <location>
        <begin position="1"/>
        <end position="10"/>
    </location>
</feature>
<evidence type="ECO:0000259" key="9">
    <source>
        <dbReference type="PROSITE" id="PS50928"/>
    </source>
</evidence>
<keyword evidence="6 7" id="KW-0472">Membrane</keyword>
<dbReference type="CDD" id="cd06261">
    <property type="entry name" value="TM_PBP2"/>
    <property type="match status" value="1"/>
</dbReference>
<keyword evidence="4 7" id="KW-0812">Transmembrane</keyword>
<evidence type="ECO:0000256" key="3">
    <source>
        <dbReference type="ARBA" id="ARBA00022475"/>
    </source>
</evidence>
<dbReference type="InterPro" id="IPR000515">
    <property type="entry name" value="MetI-like"/>
</dbReference>
<comment type="subcellular location">
    <subcellularLocation>
        <location evidence="1 7">Cell membrane</location>
        <topology evidence="1 7">Multi-pass membrane protein</topology>
    </subcellularLocation>
</comment>
<comment type="caution">
    <text evidence="10">The sequence shown here is derived from an EMBL/GenBank/DDBJ whole genome shotgun (WGS) entry which is preliminary data.</text>
</comment>
<evidence type="ECO:0000256" key="4">
    <source>
        <dbReference type="ARBA" id="ARBA00022692"/>
    </source>
</evidence>
<feature type="transmembrane region" description="Helical" evidence="7">
    <location>
        <begin position="95"/>
        <end position="124"/>
    </location>
</feature>
<reference evidence="10 11" key="1">
    <citation type="submission" date="2020-10" db="EMBL/GenBank/DDBJ databases">
        <title>Draft genome and description of Brachybacterium epidermidis sp nov.</title>
        <authorList>
            <person name="Boxberger M."/>
            <person name="La Scola B."/>
        </authorList>
    </citation>
    <scope>NUCLEOTIDE SEQUENCE [LARGE SCALE GENOMIC DNA]</scope>
    <source>
        <strain evidence="10 11">Marseille-Q2903</strain>
    </source>
</reference>
<dbReference type="PANTHER" id="PTHR43744">
    <property type="entry name" value="ABC TRANSPORTER PERMEASE PROTEIN MG189-RELATED-RELATED"/>
    <property type="match status" value="1"/>
</dbReference>
<feature type="transmembrane region" description="Helical" evidence="7">
    <location>
        <begin position="207"/>
        <end position="228"/>
    </location>
</feature>
<dbReference type="EMBL" id="JADEYR010000002">
    <property type="protein sequence ID" value="MBE9403303.1"/>
    <property type="molecule type" value="Genomic_DNA"/>
</dbReference>
<evidence type="ECO:0000256" key="1">
    <source>
        <dbReference type="ARBA" id="ARBA00004651"/>
    </source>
</evidence>
<dbReference type="Proteomes" id="UP000644727">
    <property type="component" value="Unassembled WGS sequence"/>
</dbReference>
<keyword evidence="11" id="KW-1185">Reference proteome</keyword>
<evidence type="ECO:0000256" key="5">
    <source>
        <dbReference type="ARBA" id="ARBA00022989"/>
    </source>
</evidence>
<feature type="compositionally biased region" description="Basic and acidic residues" evidence="8">
    <location>
        <begin position="11"/>
        <end position="20"/>
    </location>
</feature>
<dbReference type="PANTHER" id="PTHR43744:SF13">
    <property type="entry name" value="SN-GLYCEROL-3-PHOSPHATE TRANSPORT INTEGRAL MEMBRANE PROTEIN ABC TRANSPORTER UGPE-RELATED"/>
    <property type="match status" value="1"/>
</dbReference>
<keyword evidence="2 7" id="KW-0813">Transport</keyword>
<evidence type="ECO:0000256" key="8">
    <source>
        <dbReference type="SAM" id="MobiDB-lite"/>
    </source>
</evidence>
<evidence type="ECO:0000256" key="6">
    <source>
        <dbReference type="ARBA" id="ARBA00023136"/>
    </source>
</evidence>
<comment type="similarity">
    <text evidence="7">Belongs to the binding-protein-dependent transport system permease family.</text>
</comment>
<evidence type="ECO:0000313" key="11">
    <source>
        <dbReference type="Proteomes" id="UP000644727"/>
    </source>
</evidence>
<keyword evidence="5 7" id="KW-1133">Transmembrane helix</keyword>
<name>A0ABR9W1U9_9MICO</name>
<feature type="domain" description="ABC transmembrane type-1" evidence="9">
    <location>
        <begin position="96"/>
        <end position="286"/>
    </location>
</feature>
<feature type="region of interest" description="Disordered" evidence="8">
    <location>
        <begin position="1"/>
        <end position="25"/>
    </location>
</feature>
<dbReference type="RefSeq" id="WP_193865048.1">
    <property type="nucleotide sequence ID" value="NZ_JADEYR010000002.1"/>
</dbReference>
<evidence type="ECO:0000256" key="7">
    <source>
        <dbReference type="RuleBase" id="RU363032"/>
    </source>
</evidence>
<evidence type="ECO:0000313" key="10">
    <source>
        <dbReference type="EMBL" id="MBE9403303.1"/>
    </source>
</evidence>